<dbReference type="InterPro" id="IPR002048">
    <property type="entry name" value="EF_hand_dom"/>
</dbReference>
<dbReference type="SMART" id="SM00054">
    <property type="entry name" value="EFh"/>
    <property type="match status" value="4"/>
</dbReference>
<evidence type="ECO:0000256" key="4">
    <source>
        <dbReference type="SAM" id="SignalP"/>
    </source>
</evidence>
<reference evidence="6" key="2">
    <citation type="journal article" date="2023" name="Science">
        <title>Genomic signatures of disease resistance in endangered staghorn corals.</title>
        <authorList>
            <person name="Vollmer S.V."/>
            <person name="Selwyn J.D."/>
            <person name="Despard B.A."/>
            <person name="Roesel C.L."/>
        </authorList>
    </citation>
    <scope>NUCLEOTIDE SEQUENCE</scope>
    <source>
        <strain evidence="6">K2</strain>
    </source>
</reference>
<dbReference type="PANTHER" id="PTHR10827:SF98">
    <property type="entry name" value="45 KDA CALCIUM-BINDING PROTEIN"/>
    <property type="match status" value="1"/>
</dbReference>
<dbReference type="PANTHER" id="PTHR10827">
    <property type="entry name" value="RETICULOCALBIN"/>
    <property type="match status" value="1"/>
</dbReference>
<dbReference type="InterPro" id="IPR011992">
    <property type="entry name" value="EF-hand-dom_pair"/>
</dbReference>
<evidence type="ECO:0000256" key="2">
    <source>
        <dbReference type="ARBA" id="ARBA00022737"/>
    </source>
</evidence>
<keyword evidence="1" id="KW-0479">Metal-binding</keyword>
<organism evidence="6 7">
    <name type="scientific">Acropora cervicornis</name>
    <name type="common">Staghorn coral</name>
    <dbReference type="NCBI Taxonomy" id="6130"/>
    <lineage>
        <taxon>Eukaryota</taxon>
        <taxon>Metazoa</taxon>
        <taxon>Cnidaria</taxon>
        <taxon>Anthozoa</taxon>
        <taxon>Hexacorallia</taxon>
        <taxon>Scleractinia</taxon>
        <taxon>Astrocoeniina</taxon>
        <taxon>Acroporidae</taxon>
        <taxon>Acropora</taxon>
    </lineage>
</organism>
<evidence type="ECO:0000256" key="1">
    <source>
        <dbReference type="ARBA" id="ARBA00022723"/>
    </source>
</evidence>
<keyword evidence="2" id="KW-0677">Repeat</keyword>
<dbReference type="Proteomes" id="UP001249851">
    <property type="component" value="Unassembled WGS sequence"/>
</dbReference>
<feature type="domain" description="EF-hand" evidence="5">
    <location>
        <begin position="90"/>
        <end position="115"/>
    </location>
</feature>
<dbReference type="GO" id="GO:0005509">
    <property type="term" value="F:calcium ion binding"/>
    <property type="evidence" value="ECO:0007669"/>
    <property type="project" value="InterPro"/>
</dbReference>
<feature type="domain" description="EF-hand" evidence="5">
    <location>
        <begin position="44"/>
        <end position="79"/>
    </location>
</feature>
<dbReference type="InterPro" id="IPR018247">
    <property type="entry name" value="EF_Hand_1_Ca_BS"/>
</dbReference>
<comment type="caution">
    <text evidence="6">The sequence shown here is derived from an EMBL/GenBank/DDBJ whole genome shotgun (WGS) entry which is preliminary data.</text>
</comment>
<protein>
    <submittedName>
        <fullName evidence="6">Calumenin-B</fullName>
    </submittedName>
</protein>
<feature type="domain" description="EF-hand" evidence="5">
    <location>
        <begin position="152"/>
        <end position="187"/>
    </location>
</feature>
<evidence type="ECO:0000313" key="7">
    <source>
        <dbReference type="Proteomes" id="UP001249851"/>
    </source>
</evidence>
<keyword evidence="3" id="KW-0106">Calcium</keyword>
<dbReference type="Pfam" id="PF13202">
    <property type="entry name" value="EF-hand_5"/>
    <property type="match status" value="1"/>
</dbReference>
<dbReference type="PROSITE" id="PS50222">
    <property type="entry name" value="EF_HAND_2"/>
    <property type="match status" value="4"/>
</dbReference>
<evidence type="ECO:0000259" key="5">
    <source>
        <dbReference type="PROSITE" id="PS50222"/>
    </source>
</evidence>
<dbReference type="AlphaFoldDB" id="A0AAD9QKC0"/>
<evidence type="ECO:0000256" key="3">
    <source>
        <dbReference type="ARBA" id="ARBA00022837"/>
    </source>
</evidence>
<name>A0AAD9QKC0_ACRCE</name>
<dbReference type="Pfam" id="PF13499">
    <property type="entry name" value="EF-hand_7"/>
    <property type="match status" value="2"/>
</dbReference>
<dbReference type="PROSITE" id="PS00018">
    <property type="entry name" value="EF_HAND_1"/>
    <property type="match status" value="5"/>
</dbReference>
<feature type="signal peptide" evidence="4">
    <location>
        <begin position="1"/>
        <end position="17"/>
    </location>
</feature>
<reference evidence="6" key="1">
    <citation type="journal article" date="2023" name="G3 (Bethesda)">
        <title>Whole genome assembly and annotation of the endangered Caribbean coral Acropora cervicornis.</title>
        <authorList>
            <person name="Selwyn J.D."/>
            <person name="Vollmer S.V."/>
        </authorList>
    </citation>
    <scope>NUCLEOTIDE SEQUENCE</scope>
    <source>
        <strain evidence="6">K2</strain>
    </source>
</reference>
<accession>A0AAD9QKC0</accession>
<keyword evidence="7" id="KW-1185">Reference proteome</keyword>
<proteinExistence type="predicted"/>
<dbReference type="Gene3D" id="1.10.238.10">
    <property type="entry name" value="EF-hand"/>
    <property type="match status" value="3"/>
</dbReference>
<evidence type="ECO:0000313" key="6">
    <source>
        <dbReference type="EMBL" id="KAK2562797.1"/>
    </source>
</evidence>
<keyword evidence="4" id="KW-0732">Signal</keyword>
<gene>
    <name evidence="6" type="ORF">P5673_013745</name>
</gene>
<feature type="domain" description="EF-hand" evidence="5">
    <location>
        <begin position="206"/>
        <end position="241"/>
    </location>
</feature>
<dbReference type="EMBL" id="JARQWQ010000027">
    <property type="protein sequence ID" value="KAK2562797.1"/>
    <property type="molecule type" value="Genomic_DNA"/>
</dbReference>
<feature type="chain" id="PRO_5042143911" evidence="4">
    <location>
        <begin position="18"/>
        <end position="255"/>
    </location>
</feature>
<dbReference type="SUPFAM" id="SSF47473">
    <property type="entry name" value="EF-hand"/>
    <property type="match status" value="1"/>
</dbReference>
<sequence length="255" mass="29206">MLFALFLFSCVLYPRWGIFGDKSRPSVVDSYPEGGQTDQVNKDKEKDKLRSVFPVIDTNGDGQISVQELASRTEMSMKAFYRQEAATRSKELDTNGDGKVTWEEYANEAENSGEQQRKRDKRRFSFADLNKNGWLSSDELLSVFHPEENPHMFAIIVEEFMEFADSDRDGYLSFDEYKVRTVDSGETNLRSDETKLWLSAINTISQAKNQAQRQVKMADDNKDGVLSQEEMLRHILLFTTGSQKHKSQGSVKNEL</sequence>